<dbReference type="OrthoDB" id="214150at2"/>
<evidence type="ECO:0000313" key="3">
    <source>
        <dbReference type="Proteomes" id="UP000031972"/>
    </source>
</evidence>
<gene>
    <name evidence="2" type="ORF">KR50_07170</name>
</gene>
<dbReference type="Pfam" id="PF08818">
    <property type="entry name" value="DUF1801"/>
    <property type="match status" value="1"/>
</dbReference>
<dbReference type="SUPFAM" id="SSF159888">
    <property type="entry name" value="YdhG-like"/>
    <property type="match status" value="1"/>
</dbReference>
<comment type="caution">
    <text evidence="2">The sequence shown here is derived from an EMBL/GenBank/DDBJ whole genome shotgun (WGS) entry which is preliminary data.</text>
</comment>
<proteinExistence type="predicted"/>
<evidence type="ECO:0000259" key="1">
    <source>
        <dbReference type="Pfam" id="PF08818"/>
    </source>
</evidence>
<organism evidence="2 3">
    <name type="scientific">Jeotgalibacillus campisalis</name>
    <dbReference type="NCBI Taxonomy" id="220754"/>
    <lineage>
        <taxon>Bacteria</taxon>
        <taxon>Bacillati</taxon>
        <taxon>Bacillota</taxon>
        <taxon>Bacilli</taxon>
        <taxon>Bacillales</taxon>
        <taxon>Caryophanaceae</taxon>
        <taxon>Jeotgalibacillus</taxon>
    </lineage>
</organism>
<dbReference type="RefSeq" id="WP_041054973.1">
    <property type="nucleotide sequence ID" value="NZ_JXRR01000008.1"/>
</dbReference>
<dbReference type="Gene3D" id="3.90.1150.200">
    <property type="match status" value="1"/>
</dbReference>
<dbReference type="PIRSF" id="PIRSF021308">
    <property type="entry name" value="UCP021308"/>
    <property type="match status" value="1"/>
</dbReference>
<keyword evidence="3" id="KW-1185">Reference proteome</keyword>
<dbReference type="PATRIC" id="fig|220754.4.peg.735"/>
<protein>
    <submittedName>
        <fullName evidence="2">Uncharacterized protein YdeI</fullName>
    </submittedName>
</protein>
<dbReference type="Pfam" id="PF13376">
    <property type="entry name" value="OmdA"/>
    <property type="match status" value="1"/>
</dbReference>
<dbReference type="EMBL" id="JXRR01000008">
    <property type="protein sequence ID" value="KIL50836.1"/>
    <property type="molecule type" value="Genomic_DNA"/>
</dbReference>
<sequence>MTKSIPSRKVDGFLKKEKKWQAEFQKLRELMLECGLTEDFKWMHPCYTFDGKNVVIMHGFKEYCAIMFQKGALLEDPEHLLIQQTKNSQAARQIRFTNAKEIIDREEIVKTYVNQAIEIEKAGLEIEYKDTSEYEIPEELQRKFEEIPELQAAFESLTPGRQRGYLLYFSEAKQAKTRESRIEKHMDKIMDGKGLRD</sequence>
<feature type="domain" description="YdhG-like" evidence="1">
    <location>
        <begin position="20"/>
        <end position="117"/>
    </location>
</feature>
<dbReference type="InterPro" id="IPR016786">
    <property type="entry name" value="YdeI_bac"/>
</dbReference>
<dbReference type="AlphaFoldDB" id="A0A0C2W2H6"/>
<evidence type="ECO:0000313" key="2">
    <source>
        <dbReference type="EMBL" id="KIL50836.1"/>
    </source>
</evidence>
<name>A0A0C2W2H6_9BACL</name>
<dbReference type="InterPro" id="IPR014922">
    <property type="entry name" value="YdhG-like"/>
</dbReference>
<reference evidence="2 3" key="1">
    <citation type="submission" date="2015-01" db="EMBL/GenBank/DDBJ databases">
        <title>Jeotgalibacillus campisalis genome sequencing.</title>
        <authorList>
            <person name="Goh K.M."/>
            <person name="Chan K.-G."/>
            <person name="Yaakop A.S."/>
            <person name="Ee R."/>
            <person name="Gan H.M."/>
            <person name="Chan C.S."/>
        </authorList>
    </citation>
    <scope>NUCLEOTIDE SEQUENCE [LARGE SCALE GENOMIC DNA]</scope>
    <source>
        <strain evidence="2 3">SF-57</strain>
    </source>
</reference>
<accession>A0A0C2W2H6</accession>
<dbReference type="Proteomes" id="UP000031972">
    <property type="component" value="Unassembled WGS sequence"/>
</dbReference>